<protein>
    <submittedName>
        <fullName evidence="2">Uncharacterized protein</fullName>
    </submittedName>
</protein>
<name>A0A9P3PM34_LYOSH</name>
<gene>
    <name evidence="2" type="ORF">LshimejAT787_0409850</name>
</gene>
<dbReference type="Proteomes" id="UP001063166">
    <property type="component" value="Unassembled WGS sequence"/>
</dbReference>
<feature type="region of interest" description="Disordered" evidence="1">
    <location>
        <begin position="221"/>
        <end position="267"/>
    </location>
</feature>
<comment type="caution">
    <text evidence="2">The sequence shown here is derived from an EMBL/GenBank/DDBJ whole genome shotgun (WGS) entry which is preliminary data.</text>
</comment>
<dbReference type="EMBL" id="BRPK01000004">
    <property type="protein sequence ID" value="GLB37934.1"/>
    <property type="molecule type" value="Genomic_DNA"/>
</dbReference>
<sequence length="797" mass="87378">MNSLSSAPRLIPEINFANYPDTNYHAFLVHTGHANTAVPRHTSTQPSPGPSRDTNPYNHNRGPSPFSSSPRHVEVEPAWKMRGGEIVFDRHAQIQEVDSNAGTADLEALEFREASLPPDTTPPPPPKPHLASLAPSSLGPSAQNSPRLGDIFLGPPTVPNSPTISQSGSPWPPLSRRPTETNISDSMSLLGQAPAEPRPVLDQAAAAARLADVLDQPHRRAFSPFRRLGKPNSLTSSGRLPLPSGQPRTKRGPSLLSRSTTPTAWNINPLSTLDINLAPSVATSPVLGRPPSVSPPDTEGGPHQAQTNPQPPPQERQSSSRRKSELQRMPTPRQPSGLGLNLRRLSPPSPPSPPSPGPFRYQAPTPKDRTPSPPPSHPIAYSARFPPHPLPSGIDRPQNASMAWQGAASPNHFESPYEGYAANPGQPSSVPWRLGAFQGLPQADASGPRHASHAWHAMPRSEAASPRASYTPFSPFPDQPQFSAPPQHYPVMSEGNIQGSAPFPQFPQPQPPIAIHQQSPGRRSPQTRKEQSRAEMPQNAKGKQPESFAPSLGAPRFQSTPPRYQHRPGNMRPRSTTPPEDARGLLETNLRHLEFALGDVDGLTAYFGRANQVHDVNAHAMMSGRVRAGLHSLMDVLARQRSLLLEQLQVGTRRWHEKNVERLSSLWRTIHSFGRFVHTISGRDPTISTLAKALAKLGDFESKLSNLASKFNSLLNRLRVRQLHSMLSRAHIEAHEQLVKARSKRDLPGWEDGKRYRAELRRDWIRTVCKLFPSEFCPPNSIIDDQLQGVTIGNRIT</sequence>
<organism evidence="2 3">
    <name type="scientific">Lyophyllum shimeji</name>
    <name type="common">Hon-shimeji</name>
    <name type="synonym">Tricholoma shimeji</name>
    <dbReference type="NCBI Taxonomy" id="47721"/>
    <lineage>
        <taxon>Eukaryota</taxon>
        <taxon>Fungi</taxon>
        <taxon>Dikarya</taxon>
        <taxon>Basidiomycota</taxon>
        <taxon>Agaricomycotina</taxon>
        <taxon>Agaricomycetes</taxon>
        <taxon>Agaricomycetidae</taxon>
        <taxon>Agaricales</taxon>
        <taxon>Tricholomatineae</taxon>
        <taxon>Lyophyllaceae</taxon>
        <taxon>Lyophyllum</taxon>
    </lineage>
</organism>
<proteinExistence type="predicted"/>
<evidence type="ECO:0000313" key="2">
    <source>
        <dbReference type="EMBL" id="GLB37934.1"/>
    </source>
</evidence>
<reference evidence="2" key="1">
    <citation type="submission" date="2022-07" db="EMBL/GenBank/DDBJ databases">
        <title>The genome of Lyophyllum shimeji provides insight into the initial evolution of ectomycorrhizal fungal genome.</title>
        <authorList>
            <person name="Kobayashi Y."/>
            <person name="Shibata T."/>
            <person name="Hirakawa H."/>
            <person name="Shigenobu S."/>
            <person name="Nishiyama T."/>
            <person name="Yamada A."/>
            <person name="Hasebe M."/>
            <person name="Kawaguchi M."/>
        </authorList>
    </citation>
    <scope>NUCLEOTIDE SEQUENCE</scope>
    <source>
        <strain evidence="2">AT787</strain>
    </source>
</reference>
<feature type="compositionally biased region" description="Low complexity" evidence="1">
    <location>
        <begin position="335"/>
        <end position="346"/>
    </location>
</feature>
<evidence type="ECO:0000313" key="3">
    <source>
        <dbReference type="Proteomes" id="UP001063166"/>
    </source>
</evidence>
<dbReference type="AlphaFoldDB" id="A0A9P3PM34"/>
<dbReference type="OrthoDB" id="2963154at2759"/>
<feature type="compositionally biased region" description="Polar residues" evidence="1">
    <location>
        <begin position="41"/>
        <end position="58"/>
    </location>
</feature>
<accession>A0A9P3PM34</accession>
<keyword evidence="3" id="KW-1185">Reference proteome</keyword>
<feature type="compositionally biased region" description="Polar residues" evidence="1">
    <location>
        <begin position="256"/>
        <end position="267"/>
    </location>
</feature>
<evidence type="ECO:0000256" key="1">
    <source>
        <dbReference type="SAM" id="MobiDB-lite"/>
    </source>
</evidence>
<feature type="compositionally biased region" description="Polar residues" evidence="1">
    <location>
        <begin position="160"/>
        <end position="169"/>
    </location>
</feature>
<feature type="compositionally biased region" description="Pro residues" evidence="1">
    <location>
        <begin position="119"/>
        <end position="128"/>
    </location>
</feature>
<feature type="region of interest" description="Disordered" evidence="1">
    <location>
        <begin position="114"/>
        <end position="182"/>
    </location>
</feature>
<feature type="region of interest" description="Disordered" evidence="1">
    <location>
        <begin position="282"/>
        <end position="424"/>
    </location>
</feature>
<feature type="compositionally biased region" description="Pro residues" evidence="1">
    <location>
        <begin position="347"/>
        <end position="357"/>
    </location>
</feature>
<feature type="region of interest" description="Disordered" evidence="1">
    <location>
        <begin position="441"/>
        <end position="580"/>
    </location>
</feature>
<feature type="compositionally biased region" description="Low complexity" evidence="1">
    <location>
        <begin position="129"/>
        <end position="142"/>
    </location>
</feature>
<feature type="region of interest" description="Disordered" evidence="1">
    <location>
        <begin position="37"/>
        <end position="73"/>
    </location>
</feature>